<proteinExistence type="predicted"/>
<evidence type="ECO:0000256" key="1">
    <source>
        <dbReference type="SAM" id="MobiDB-lite"/>
    </source>
</evidence>
<comment type="caution">
    <text evidence="2">The sequence shown here is derived from an EMBL/GenBank/DDBJ whole genome shotgun (WGS) entry which is preliminary data.</text>
</comment>
<dbReference type="AlphaFoldDB" id="A0A0F8YET2"/>
<protein>
    <submittedName>
        <fullName evidence="2">Uncharacterized protein</fullName>
    </submittedName>
</protein>
<name>A0A0F8YET2_9ZZZZ</name>
<organism evidence="2">
    <name type="scientific">marine sediment metagenome</name>
    <dbReference type="NCBI Taxonomy" id="412755"/>
    <lineage>
        <taxon>unclassified sequences</taxon>
        <taxon>metagenomes</taxon>
        <taxon>ecological metagenomes</taxon>
    </lineage>
</organism>
<reference evidence="2" key="1">
    <citation type="journal article" date="2015" name="Nature">
        <title>Complex archaea that bridge the gap between prokaryotes and eukaryotes.</title>
        <authorList>
            <person name="Spang A."/>
            <person name="Saw J.H."/>
            <person name="Jorgensen S.L."/>
            <person name="Zaremba-Niedzwiedzka K."/>
            <person name="Martijn J."/>
            <person name="Lind A.E."/>
            <person name="van Eijk R."/>
            <person name="Schleper C."/>
            <person name="Guy L."/>
            <person name="Ettema T.J."/>
        </authorList>
    </citation>
    <scope>NUCLEOTIDE SEQUENCE</scope>
</reference>
<evidence type="ECO:0000313" key="2">
    <source>
        <dbReference type="EMBL" id="KKK79917.1"/>
    </source>
</evidence>
<gene>
    <name evidence="2" type="ORF">LCGC14_2828730</name>
</gene>
<sequence length="103" mass="11422">MPALGGFNPQGVFGGLRGDKPQIPQAFFQMEAEEIVALLIGMGYSEKNARVDVAKFMEYKKRTIGPKQIWSDDEETKEQAEPSRQRQSFGGHVAHLKGGRDGK</sequence>
<feature type="region of interest" description="Disordered" evidence="1">
    <location>
        <begin position="68"/>
        <end position="103"/>
    </location>
</feature>
<dbReference type="EMBL" id="LAZR01053813">
    <property type="protein sequence ID" value="KKK79917.1"/>
    <property type="molecule type" value="Genomic_DNA"/>
</dbReference>
<accession>A0A0F8YET2</accession>